<feature type="domain" description="VWFA" evidence="2">
    <location>
        <begin position="78"/>
        <end position="306"/>
    </location>
</feature>
<dbReference type="PANTHER" id="PTHR34706">
    <property type="entry name" value="SLR1338 PROTEIN"/>
    <property type="match status" value="1"/>
</dbReference>
<dbReference type="Proteomes" id="UP001148299">
    <property type="component" value="Unassembled WGS sequence"/>
</dbReference>
<evidence type="ECO:0000256" key="1">
    <source>
        <dbReference type="SAM" id="MobiDB-lite"/>
    </source>
</evidence>
<name>A0A9W9RJZ0_PENBR</name>
<dbReference type="EMBL" id="JAPZBR010000002">
    <property type="protein sequence ID" value="KAJ5361657.1"/>
    <property type="molecule type" value="Genomic_DNA"/>
</dbReference>
<evidence type="ECO:0000313" key="3">
    <source>
        <dbReference type="EMBL" id="KAJ5361657.1"/>
    </source>
</evidence>
<reference evidence="3" key="1">
    <citation type="submission" date="2022-12" db="EMBL/GenBank/DDBJ databases">
        <authorList>
            <person name="Petersen C."/>
        </authorList>
    </citation>
    <scope>NUCLEOTIDE SEQUENCE</scope>
    <source>
        <strain evidence="3">IBT 35675</strain>
    </source>
</reference>
<evidence type="ECO:0000259" key="2">
    <source>
        <dbReference type="PROSITE" id="PS50234"/>
    </source>
</evidence>
<comment type="caution">
    <text evidence="3">The sequence shown here is derived from an EMBL/GenBank/DDBJ whole genome shotgun (WGS) entry which is preliminary data.</text>
</comment>
<dbReference type="AlphaFoldDB" id="A0A9W9RJZ0"/>
<gene>
    <name evidence="3" type="ORF">N7541_002501</name>
</gene>
<feature type="region of interest" description="Disordered" evidence="1">
    <location>
        <begin position="1"/>
        <end position="50"/>
    </location>
</feature>
<dbReference type="Gene3D" id="3.40.50.410">
    <property type="entry name" value="von Willebrand factor, type A domain"/>
    <property type="match status" value="1"/>
</dbReference>
<accession>A0A9W9RJZ0</accession>
<keyword evidence="4" id="KW-1185">Reference proteome</keyword>
<protein>
    <recommendedName>
        <fullName evidence="2">VWFA domain-containing protein</fullName>
    </recommendedName>
</protein>
<evidence type="ECO:0000313" key="4">
    <source>
        <dbReference type="Proteomes" id="UP001148299"/>
    </source>
</evidence>
<dbReference type="InterPro" id="IPR036465">
    <property type="entry name" value="vWFA_dom_sf"/>
</dbReference>
<dbReference type="SUPFAM" id="SSF53300">
    <property type="entry name" value="vWA-like"/>
    <property type="match status" value="1"/>
</dbReference>
<dbReference type="PANTHER" id="PTHR34706:SF1">
    <property type="entry name" value="VWFA DOMAIN-CONTAINING PROTEIN"/>
    <property type="match status" value="1"/>
</dbReference>
<feature type="compositionally biased region" description="Polar residues" evidence="1">
    <location>
        <begin position="23"/>
        <end position="32"/>
    </location>
</feature>
<reference evidence="3" key="2">
    <citation type="journal article" date="2023" name="IMA Fungus">
        <title>Comparative genomic study of the Penicillium genus elucidates a diverse pangenome and 15 lateral gene transfer events.</title>
        <authorList>
            <person name="Petersen C."/>
            <person name="Sorensen T."/>
            <person name="Nielsen M.R."/>
            <person name="Sondergaard T.E."/>
            <person name="Sorensen J.L."/>
            <person name="Fitzpatrick D.A."/>
            <person name="Frisvad J.C."/>
            <person name="Nielsen K.L."/>
        </authorList>
    </citation>
    <scope>NUCLEOTIDE SEQUENCE</scope>
    <source>
        <strain evidence="3">IBT 35675</strain>
    </source>
</reference>
<dbReference type="InterPro" id="IPR002035">
    <property type="entry name" value="VWF_A"/>
</dbReference>
<proteinExistence type="predicted"/>
<organism evidence="3 4">
    <name type="scientific">Penicillium brevicompactum</name>
    <dbReference type="NCBI Taxonomy" id="5074"/>
    <lineage>
        <taxon>Eukaryota</taxon>
        <taxon>Fungi</taxon>
        <taxon>Dikarya</taxon>
        <taxon>Ascomycota</taxon>
        <taxon>Pezizomycotina</taxon>
        <taxon>Eurotiomycetes</taxon>
        <taxon>Eurotiomycetidae</taxon>
        <taxon>Eurotiales</taxon>
        <taxon>Aspergillaceae</taxon>
        <taxon>Penicillium</taxon>
    </lineage>
</organism>
<sequence>MAKSWFSFSSRERKERKAAKSASPPTHATRSTADPAPLRLPSDRPPPYSACQNVEIPTIEISAPTSEDSQYAFLRDFDTVFLVDDSSSMQGSRWREAADAIAAIAPICTQYDKDGIDIYFLNHRRRPSNSRDSYNRQNTWRQPTYEPGVDGYQHIQTAEQVQAIFDSVRPSGSTLVGTRLSNILEPYLQRVEAMHAAKKARGYADPDVDVKPINIITITDGEFTDDAEGVIVKTAQKLDGPTCDAIPWQVGIQFFQIGNDARASNFLRQLDDDLRGPDMRMRDIVDTIPWKQNGVPLNSEGILKTVLGAVNKRLDRQKV</sequence>
<dbReference type="PROSITE" id="PS50234">
    <property type="entry name" value="VWFA"/>
    <property type="match status" value="1"/>
</dbReference>